<sequence>MRCHMLFNRMIRKSVHFLSNIFHLEEKLLHRVGLLDRNYDPVETGAYFIYDERGLSIRPAMQTYPKDFSSFGRSFD</sequence>
<dbReference type="Proteomes" id="UP000276133">
    <property type="component" value="Unassembled WGS sequence"/>
</dbReference>
<keyword evidence="2" id="KW-1185">Reference proteome</keyword>
<evidence type="ECO:0000313" key="2">
    <source>
        <dbReference type="Proteomes" id="UP000276133"/>
    </source>
</evidence>
<accession>A0A3M7PEG6</accession>
<name>A0A3M7PEG6_BRAPC</name>
<reference evidence="1 2" key="1">
    <citation type="journal article" date="2018" name="Sci. Rep.">
        <title>Genomic signatures of local adaptation to the degree of environmental predictability in rotifers.</title>
        <authorList>
            <person name="Franch-Gras L."/>
            <person name="Hahn C."/>
            <person name="Garcia-Roger E.M."/>
            <person name="Carmona M.J."/>
            <person name="Serra M."/>
            <person name="Gomez A."/>
        </authorList>
    </citation>
    <scope>NUCLEOTIDE SEQUENCE [LARGE SCALE GENOMIC DNA]</scope>
    <source>
        <strain evidence="1">HYR1</strain>
    </source>
</reference>
<dbReference type="AlphaFoldDB" id="A0A3M7PEG6"/>
<gene>
    <name evidence="1" type="ORF">BpHYR1_045667</name>
</gene>
<proteinExistence type="predicted"/>
<evidence type="ECO:0000313" key="1">
    <source>
        <dbReference type="EMBL" id="RMZ97114.1"/>
    </source>
</evidence>
<comment type="caution">
    <text evidence="1">The sequence shown here is derived from an EMBL/GenBank/DDBJ whole genome shotgun (WGS) entry which is preliminary data.</text>
</comment>
<protein>
    <submittedName>
        <fullName evidence="1">Uncharacterized protein</fullName>
    </submittedName>
</protein>
<organism evidence="1 2">
    <name type="scientific">Brachionus plicatilis</name>
    <name type="common">Marine rotifer</name>
    <name type="synonym">Brachionus muelleri</name>
    <dbReference type="NCBI Taxonomy" id="10195"/>
    <lineage>
        <taxon>Eukaryota</taxon>
        <taxon>Metazoa</taxon>
        <taxon>Spiralia</taxon>
        <taxon>Gnathifera</taxon>
        <taxon>Rotifera</taxon>
        <taxon>Eurotatoria</taxon>
        <taxon>Monogononta</taxon>
        <taxon>Pseudotrocha</taxon>
        <taxon>Ploima</taxon>
        <taxon>Brachionidae</taxon>
        <taxon>Brachionus</taxon>
    </lineage>
</organism>
<dbReference type="EMBL" id="REGN01011637">
    <property type="protein sequence ID" value="RMZ97114.1"/>
    <property type="molecule type" value="Genomic_DNA"/>
</dbReference>